<feature type="region of interest" description="Disordered" evidence="1">
    <location>
        <begin position="1"/>
        <end position="50"/>
    </location>
</feature>
<sequence length="99" mass="10841">MSVDDKKESSSGAAQGDRLDTTSRRTTDEERGGALRIERALTSPPGKSSRVHVSTCMQVMFKVCFVSQKPFGSEDGGEAVSVQNFFHWQLQPSSLLYLG</sequence>
<dbReference type="Proteomes" id="UP000190648">
    <property type="component" value="Unassembled WGS sequence"/>
</dbReference>
<dbReference type="EMBL" id="LSYS01004144">
    <property type="protein sequence ID" value="OPJ80809.1"/>
    <property type="molecule type" value="Genomic_DNA"/>
</dbReference>
<keyword evidence="3" id="KW-1185">Reference proteome</keyword>
<evidence type="ECO:0000313" key="2">
    <source>
        <dbReference type="EMBL" id="OPJ80809.1"/>
    </source>
</evidence>
<gene>
    <name evidence="2" type="ORF">AV530_004229</name>
</gene>
<feature type="compositionally biased region" description="Basic and acidic residues" evidence="1">
    <location>
        <begin position="17"/>
        <end position="39"/>
    </location>
</feature>
<proteinExistence type="predicted"/>
<protein>
    <submittedName>
        <fullName evidence="2">Uncharacterized protein</fullName>
    </submittedName>
</protein>
<accession>A0A1V4K8M5</accession>
<evidence type="ECO:0000313" key="3">
    <source>
        <dbReference type="Proteomes" id="UP000190648"/>
    </source>
</evidence>
<reference evidence="2 3" key="1">
    <citation type="submission" date="2016-02" db="EMBL/GenBank/DDBJ databases">
        <title>Band-tailed pigeon sequencing and assembly.</title>
        <authorList>
            <person name="Soares A.E."/>
            <person name="Novak B.J."/>
            <person name="Rice E.S."/>
            <person name="O'Connell B."/>
            <person name="Chang D."/>
            <person name="Weber S."/>
            <person name="Shapiro B."/>
        </authorList>
    </citation>
    <scope>NUCLEOTIDE SEQUENCE [LARGE SCALE GENOMIC DNA]</scope>
    <source>
        <strain evidence="2">BTP2013</strain>
        <tissue evidence="2">Blood</tissue>
    </source>
</reference>
<comment type="caution">
    <text evidence="2">The sequence shown here is derived from an EMBL/GenBank/DDBJ whole genome shotgun (WGS) entry which is preliminary data.</text>
</comment>
<evidence type="ECO:0000256" key="1">
    <source>
        <dbReference type="SAM" id="MobiDB-lite"/>
    </source>
</evidence>
<organism evidence="2 3">
    <name type="scientific">Patagioenas fasciata monilis</name>
    <dbReference type="NCBI Taxonomy" id="372326"/>
    <lineage>
        <taxon>Eukaryota</taxon>
        <taxon>Metazoa</taxon>
        <taxon>Chordata</taxon>
        <taxon>Craniata</taxon>
        <taxon>Vertebrata</taxon>
        <taxon>Euteleostomi</taxon>
        <taxon>Archelosauria</taxon>
        <taxon>Archosauria</taxon>
        <taxon>Dinosauria</taxon>
        <taxon>Saurischia</taxon>
        <taxon>Theropoda</taxon>
        <taxon>Coelurosauria</taxon>
        <taxon>Aves</taxon>
        <taxon>Neognathae</taxon>
        <taxon>Neoaves</taxon>
        <taxon>Columbimorphae</taxon>
        <taxon>Columbiformes</taxon>
        <taxon>Columbidae</taxon>
        <taxon>Patagioenas</taxon>
    </lineage>
</organism>
<dbReference type="AlphaFoldDB" id="A0A1V4K8M5"/>
<name>A0A1V4K8M5_PATFA</name>